<dbReference type="EMBL" id="JANJQO010001737">
    <property type="protein sequence ID" value="KAJ2969473.1"/>
    <property type="molecule type" value="Genomic_DNA"/>
</dbReference>
<accession>A0ACC1MSI7</accession>
<reference evidence="1" key="1">
    <citation type="submission" date="2022-08" db="EMBL/GenBank/DDBJ databases">
        <title>Genome Sequence of Lecanicillium fungicola.</title>
        <authorList>
            <person name="Buettner E."/>
        </authorList>
    </citation>
    <scope>NUCLEOTIDE SEQUENCE</scope>
    <source>
        <strain evidence="1">Babe33</strain>
    </source>
</reference>
<protein>
    <submittedName>
        <fullName evidence="1">Uncharacterized protein</fullName>
    </submittedName>
</protein>
<keyword evidence="2" id="KW-1185">Reference proteome</keyword>
<gene>
    <name evidence="1" type="ORF">NQ176_g8643</name>
</gene>
<evidence type="ECO:0000313" key="1">
    <source>
        <dbReference type="EMBL" id="KAJ2969473.1"/>
    </source>
</evidence>
<organism evidence="1 2">
    <name type="scientific">Zarea fungicola</name>
    <dbReference type="NCBI Taxonomy" id="93591"/>
    <lineage>
        <taxon>Eukaryota</taxon>
        <taxon>Fungi</taxon>
        <taxon>Dikarya</taxon>
        <taxon>Ascomycota</taxon>
        <taxon>Pezizomycotina</taxon>
        <taxon>Sordariomycetes</taxon>
        <taxon>Hypocreomycetidae</taxon>
        <taxon>Hypocreales</taxon>
        <taxon>Cordycipitaceae</taxon>
        <taxon>Zarea</taxon>
    </lineage>
</organism>
<evidence type="ECO:0000313" key="2">
    <source>
        <dbReference type="Proteomes" id="UP001143910"/>
    </source>
</evidence>
<sequence length="196" mass="22237">MAPLLPSRIKSFADEDDCERLLDEAITPETVFSGRRNGLPTANIWRVYVFVLHILAITSLGILWVSSPPRTFALATRGRTWSPAQKYVEYEVADRPAMEHGAYSKYSGPPTTEQDAAWDALIRPVYFNATLQEIEKAGESQTNLTELVGGGYPATLGVYHELHCLRQLRFYLFQDYYYPNLTQTELQYVQGHLGML</sequence>
<dbReference type="Proteomes" id="UP001143910">
    <property type="component" value="Unassembled WGS sequence"/>
</dbReference>
<name>A0ACC1MSI7_9HYPO</name>
<proteinExistence type="predicted"/>
<comment type="caution">
    <text evidence="1">The sequence shown here is derived from an EMBL/GenBank/DDBJ whole genome shotgun (WGS) entry which is preliminary data.</text>
</comment>